<dbReference type="Pfam" id="PF01047">
    <property type="entry name" value="MarR"/>
    <property type="match status" value="1"/>
</dbReference>
<keyword evidence="3" id="KW-0804">Transcription</keyword>
<dbReference type="EMBL" id="CP014163">
    <property type="protein sequence ID" value="AMB99723.1"/>
    <property type="molecule type" value="Genomic_DNA"/>
</dbReference>
<organism evidence="4 5">
    <name type="scientific">Aerococcus urinaehominis</name>
    <dbReference type="NCBI Taxonomy" id="128944"/>
    <lineage>
        <taxon>Bacteria</taxon>
        <taxon>Bacillati</taxon>
        <taxon>Bacillota</taxon>
        <taxon>Bacilli</taxon>
        <taxon>Lactobacillales</taxon>
        <taxon>Aerococcaceae</taxon>
        <taxon>Aerococcus</taxon>
    </lineage>
</organism>
<dbReference type="STRING" id="128944.AWM75_06870"/>
<dbReference type="SMART" id="SM00347">
    <property type="entry name" value="HTH_MARR"/>
    <property type="match status" value="1"/>
</dbReference>
<dbReference type="SUPFAM" id="SSF46785">
    <property type="entry name" value="Winged helix' DNA-binding domain"/>
    <property type="match status" value="1"/>
</dbReference>
<keyword evidence="2" id="KW-0238">DNA-binding</keyword>
<dbReference type="PANTHER" id="PTHR42756">
    <property type="entry name" value="TRANSCRIPTIONAL REGULATOR, MARR"/>
    <property type="match status" value="1"/>
</dbReference>
<evidence type="ECO:0000256" key="1">
    <source>
        <dbReference type="ARBA" id="ARBA00023015"/>
    </source>
</evidence>
<reference evidence="5" key="2">
    <citation type="submission" date="2016-01" db="EMBL/GenBank/DDBJ databases">
        <title>Six Aerococcus type strain genome sequencing and assembly using PacBio and Illumina Hiseq.</title>
        <authorList>
            <person name="Carkaci D."/>
            <person name="Dargis R."/>
            <person name="Nielsen X.C."/>
            <person name="Skovgaard O."/>
            <person name="Fuursted K."/>
            <person name="Christensen J.J."/>
        </authorList>
    </citation>
    <scope>NUCLEOTIDE SEQUENCE [LARGE SCALE GENOMIC DNA]</scope>
    <source>
        <strain evidence="5">CCUG42038B</strain>
    </source>
</reference>
<dbReference type="Gene3D" id="1.10.10.10">
    <property type="entry name" value="Winged helix-like DNA-binding domain superfamily/Winged helix DNA-binding domain"/>
    <property type="match status" value="1"/>
</dbReference>
<keyword evidence="1" id="KW-0805">Transcription regulation</keyword>
<dbReference type="OrthoDB" id="9799747at2"/>
<dbReference type="GO" id="GO:0003677">
    <property type="term" value="F:DNA binding"/>
    <property type="evidence" value="ECO:0007669"/>
    <property type="project" value="UniProtKB-KW"/>
</dbReference>
<evidence type="ECO:0000256" key="3">
    <source>
        <dbReference type="ARBA" id="ARBA00023163"/>
    </source>
</evidence>
<dbReference type="PROSITE" id="PS50995">
    <property type="entry name" value="HTH_MARR_2"/>
    <property type="match status" value="1"/>
</dbReference>
<reference evidence="4 5" key="1">
    <citation type="journal article" date="2016" name="Genome Announc.">
        <title>Complete Genome Sequences of Aerococcus christensenii CCUG 28831T, Aerococcus sanguinicola CCUG 43001T, Aerococcus urinae CCUG 36881T, Aerococcus urinaeequi CCUG 28094T, Aerococcus urinaehominis CCUG 42038 BT, and Aerococcus viridans CCUG 4311T.</title>
        <authorList>
            <person name="Carkaci D."/>
            <person name="Dargis R."/>
            <person name="Nielsen X.C."/>
            <person name="Skovgaard O."/>
            <person name="Fuursted K."/>
            <person name="Christensen J.J."/>
        </authorList>
    </citation>
    <scope>NUCLEOTIDE SEQUENCE [LARGE SCALE GENOMIC DNA]</scope>
    <source>
        <strain evidence="4 5">CCUG42038B</strain>
    </source>
</reference>
<keyword evidence="5" id="KW-1185">Reference proteome</keyword>
<dbReference type="InterPro" id="IPR036390">
    <property type="entry name" value="WH_DNA-bd_sf"/>
</dbReference>
<evidence type="ECO:0000313" key="5">
    <source>
        <dbReference type="Proteomes" id="UP000062260"/>
    </source>
</evidence>
<accession>A0A0X8FLW1</accession>
<sequence length="164" mass="18981">MEKDQLDQAENKAISADSSSLHALRVFLQAQAHIMTLIYRDMRQQGLSENEFTVLELLYHKGSQPVQKIGRKIMIAGSSLTYVIDQLEKKQFVKRQVSDRDRRVIMVHITDEGREKMADIFPNHHHTIEKMFSVLSDEDLVEWVNLLKKVGFNAETLSQECPKK</sequence>
<dbReference type="PRINTS" id="PR00598">
    <property type="entry name" value="HTHMARR"/>
</dbReference>
<gene>
    <name evidence="4" type="ORF">AWM75_06870</name>
</gene>
<name>A0A0X8FLW1_9LACT</name>
<dbReference type="Proteomes" id="UP000062260">
    <property type="component" value="Chromosome"/>
</dbReference>
<dbReference type="RefSeq" id="WP_067980030.1">
    <property type="nucleotide sequence ID" value="NZ_CP014163.1"/>
</dbReference>
<evidence type="ECO:0000256" key="2">
    <source>
        <dbReference type="ARBA" id="ARBA00023125"/>
    </source>
</evidence>
<proteinExistence type="predicted"/>
<evidence type="ECO:0000313" key="4">
    <source>
        <dbReference type="EMBL" id="AMB99723.1"/>
    </source>
</evidence>
<dbReference type="InterPro" id="IPR036388">
    <property type="entry name" value="WH-like_DNA-bd_sf"/>
</dbReference>
<dbReference type="AlphaFoldDB" id="A0A0X8FLW1"/>
<dbReference type="PANTHER" id="PTHR42756:SF1">
    <property type="entry name" value="TRANSCRIPTIONAL REPRESSOR OF EMRAB OPERON"/>
    <property type="match status" value="1"/>
</dbReference>
<protein>
    <submittedName>
        <fullName evidence="4">Uncharacterized protein</fullName>
    </submittedName>
</protein>
<dbReference type="KEGG" id="auh:AWM75_06870"/>
<dbReference type="GO" id="GO:0003700">
    <property type="term" value="F:DNA-binding transcription factor activity"/>
    <property type="evidence" value="ECO:0007669"/>
    <property type="project" value="InterPro"/>
</dbReference>
<dbReference type="InterPro" id="IPR000835">
    <property type="entry name" value="HTH_MarR-typ"/>
</dbReference>